<accession>A0A225UFQ9</accession>
<dbReference type="InterPro" id="IPR052050">
    <property type="entry name" value="SecEffector_AnkRepeat"/>
</dbReference>
<sequence length="98" mass="11123">MWDYSSGSTGLFLDYAAFRGDISWLEWAHMLGITSTTAAMDRAAGNGRLDTVEWLHRGRTEVVWLAANRREECTCRAFRAAATRGHLRRVTNKETCLQ</sequence>
<name>A0A225UFQ9_9STRA</name>
<dbReference type="Proteomes" id="UP000198211">
    <property type="component" value="Unassembled WGS sequence"/>
</dbReference>
<protein>
    <submittedName>
        <fullName evidence="1">Uncharacterized protein</fullName>
    </submittedName>
</protein>
<dbReference type="AlphaFoldDB" id="A0A225UFQ9"/>
<dbReference type="PANTHER" id="PTHR46586:SF3">
    <property type="entry name" value="ANKYRIN REPEAT-CONTAINING PROTEIN"/>
    <property type="match status" value="1"/>
</dbReference>
<evidence type="ECO:0000313" key="2">
    <source>
        <dbReference type="Proteomes" id="UP000198211"/>
    </source>
</evidence>
<dbReference type="PANTHER" id="PTHR46586">
    <property type="entry name" value="ANKYRIN REPEAT-CONTAINING PROTEIN"/>
    <property type="match status" value="1"/>
</dbReference>
<dbReference type="STRING" id="4795.A0A225UFQ9"/>
<keyword evidence="2" id="KW-1185">Reference proteome</keyword>
<evidence type="ECO:0000313" key="1">
    <source>
        <dbReference type="EMBL" id="OWY91416.1"/>
    </source>
</evidence>
<dbReference type="EMBL" id="NBNE01020298">
    <property type="protein sequence ID" value="OWY91416.1"/>
    <property type="molecule type" value="Genomic_DNA"/>
</dbReference>
<comment type="caution">
    <text evidence="1">The sequence shown here is derived from an EMBL/GenBank/DDBJ whole genome shotgun (WGS) entry which is preliminary data.</text>
</comment>
<proteinExistence type="predicted"/>
<gene>
    <name evidence="1" type="ORF">PHMEG_00040012</name>
</gene>
<organism evidence="1 2">
    <name type="scientific">Phytophthora megakarya</name>
    <dbReference type="NCBI Taxonomy" id="4795"/>
    <lineage>
        <taxon>Eukaryota</taxon>
        <taxon>Sar</taxon>
        <taxon>Stramenopiles</taxon>
        <taxon>Oomycota</taxon>
        <taxon>Peronosporomycetes</taxon>
        <taxon>Peronosporales</taxon>
        <taxon>Peronosporaceae</taxon>
        <taxon>Phytophthora</taxon>
    </lineage>
</organism>
<reference evidence="2" key="1">
    <citation type="submission" date="2017-03" db="EMBL/GenBank/DDBJ databases">
        <title>Phytopthora megakarya and P. palmivora, two closely related causual agents of cacao black pod achieved similar genome size and gene model numbers by different mechanisms.</title>
        <authorList>
            <person name="Ali S."/>
            <person name="Shao J."/>
            <person name="Larry D.J."/>
            <person name="Kronmiller B."/>
            <person name="Shen D."/>
            <person name="Strem M.D."/>
            <person name="Melnick R.L."/>
            <person name="Guiltinan M.J."/>
            <person name="Tyler B.M."/>
            <person name="Meinhardt L.W."/>
            <person name="Bailey B.A."/>
        </authorList>
    </citation>
    <scope>NUCLEOTIDE SEQUENCE [LARGE SCALE GENOMIC DNA]</scope>
    <source>
        <strain evidence="2">zdho120</strain>
    </source>
</reference>